<dbReference type="NCBIfam" id="TIGR00797">
    <property type="entry name" value="matE"/>
    <property type="match status" value="1"/>
</dbReference>
<feature type="transmembrane region" description="Helical" evidence="6">
    <location>
        <begin position="251"/>
        <end position="270"/>
    </location>
</feature>
<dbReference type="AlphaFoldDB" id="A0A3B1K8P3"/>
<sequence length="576" mass="62900">MAEQSLSSYSSNNHYKRCLFPEEVKKEVKELSALALPVLLSYIMVYLISFVSTVFCGHLGSTELDGVALAIAILNVSSVAVGYGLASACDTLISQTFGSGNLQRVGVIVQRGLIILLLACFPCWAILINTESILLLVKQNPDVAKLSQMYVKIFMPALPALFVFIIESTYLQNQGIIWPLVITGAIANVLNALSNYVFLFVLDLGVPGSAAANTVSQYLMAIVLFIYIRCRGLHKDTWYGWSMECLQEWDTFFHLAIPGLLMLCAEWWTYELGAFLAGLISPVELGAQSIIYELANVAYMFPIGFSVAGCVRVGNAMGAGDTAQAKLSAKLAMACAVSVAVCLAIIVGFTKDVISYIFSNDEQIRARVATVMVLYAPFHLLDATAAAAGSIVRGLGKQKLGAVGNVFGYYAVGFPIGVSLMFAAKMGIFGLWTGLLICVFFQSVFFITLLSKLNWEKATEEAQIRAGVHMNEKDDADRVQQYEDVGSYEEGTYPDTQSLIQKSSVCTVGKPLSLGALLLRQGLTLAAMLLLSTPSAALSWRYSRVRLQWEKEITKTGYLEVHLTIYLYRDQLVVLS</sequence>
<dbReference type="FunCoup" id="A0A3B1K8P3">
    <property type="interactions" value="92"/>
</dbReference>
<feature type="transmembrane region" description="Helical" evidence="6">
    <location>
        <begin position="400"/>
        <end position="423"/>
    </location>
</feature>
<evidence type="ECO:0000313" key="8">
    <source>
        <dbReference type="Proteomes" id="UP000018467"/>
    </source>
</evidence>
<reference evidence="8" key="1">
    <citation type="submission" date="2013-03" db="EMBL/GenBank/DDBJ databases">
        <authorList>
            <person name="Jeffery W."/>
            <person name="Warren W."/>
            <person name="Wilson R.K."/>
        </authorList>
    </citation>
    <scope>NUCLEOTIDE SEQUENCE</scope>
    <source>
        <strain evidence="8">female</strain>
    </source>
</reference>
<name>A0A3B1K8P3_ASTMX</name>
<organism evidence="7 8">
    <name type="scientific">Astyanax mexicanus</name>
    <name type="common">Blind cave fish</name>
    <name type="synonym">Astyanax fasciatus mexicanus</name>
    <dbReference type="NCBI Taxonomy" id="7994"/>
    <lineage>
        <taxon>Eukaryota</taxon>
        <taxon>Metazoa</taxon>
        <taxon>Chordata</taxon>
        <taxon>Craniata</taxon>
        <taxon>Vertebrata</taxon>
        <taxon>Euteleostomi</taxon>
        <taxon>Actinopterygii</taxon>
        <taxon>Neopterygii</taxon>
        <taxon>Teleostei</taxon>
        <taxon>Ostariophysi</taxon>
        <taxon>Characiformes</taxon>
        <taxon>Characoidei</taxon>
        <taxon>Acestrorhamphidae</taxon>
        <taxon>Acestrorhamphinae</taxon>
        <taxon>Astyanax</taxon>
    </lineage>
</organism>
<evidence type="ECO:0000256" key="3">
    <source>
        <dbReference type="ARBA" id="ARBA00022692"/>
    </source>
</evidence>
<dbReference type="InterPro" id="IPR045069">
    <property type="entry name" value="MATE_euk"/>
</dbReference>
<dbReference type="GO" id="GO:0016020">
    <property type="term" value="C:membrane"/>
    <property type="evidence" value="ECO:0007669"/>
    <property type="project" value="UniProtKB-SubCell"/>
</dbReference>
<comment type="subcellular location">
    <subcellularLocation>
        <location evidence="1">Membrane</location>
        <topology evidence="1">Multi-pass membrane protein</topology>
    </subcellularLocation>
</comment>
<feature type="transmembrane region" description="Helical" evidence="6">
    <location>
        <begin position="331"/>
        <end position="349"/>
    </location>
</feature>
<evidence type="ECO:0000256" key="6">
    <source>
        <dbReference type="RuleBase" id="RU004914"/>
    </source>
</evidence>
<feature type="transmembrane region" description="Helical" evidence="6">
    <location>
        <begin position="210"/>
        <end position="230"/>
    </location>
</feature>
<feature type="transmembrane region" description="Helical" evidence="6">
    <location>
        <begin position="149"/>
        <end position="166"/>
    </location>
</feature>
<evidence type="ECO:0000256" key="4">
    <source>
        <dbReference type="ARBA" id="ARBA00022989"/>
    </source>
</evidence>
<comment type="similarity">
    <text evidence="2 6">Belongs to the multi antimicrobial extrusion (MATE) (TC 2.A.66.1) family.</text>
</comment>
<dbReference type="GO" id="GO:0042910">
    <property type="term" value="F:xenobiotic transmembrane transporter activity"/>
    <property type="evidence" value="ECO:0007669"/>
    <property type="project" value="InterPro"/>
</dbReference>
<proteinExistence type="inferred from homology"/>
<reference evidence="7" key="4">
    <citation type="submission" date="2025-09" db="UniProtKB">
        <authorList>
            <consortium name="Ensembl"/>
        </authorList>
    </citation>
    <scope>IDENTIFICATION</scope>
</reference>
<reference evidence="8" key="2">
    <citation type="journal article" date="2014" name="Nat. Commun.">
        <title>The cavefish genome reveals candidate genes for eye loss.</title>
        <authorList>
            <person name="McGaugh S.E."/>
            <person name="Gross J.B."/>
            <person name="Aken B."/>
            <person name="Blin M."/>
            <person name="Borowsky R."/>
            <person name="Chalopin D."/>
            <person name="Hinaux H."/>
            <person name="Jeffery W.R."/>
            <person name="Keene A."/>
            <person name="Ma L."/>
            <person name="Minx P."/>
            <person name="Murphy D."/>
            <person name="O'Quin K.E."/>
            <person name="Retaux S."/>
            <person name="Rohner N."/>
            <person name="Searle S.M."/>
            <person name="Stahl B.A."/>
            <person name="Tabin C."/>
            <person name="Volff J.N."/>
            <person name="Yoshizawa M."/>
            <person name="Warren W.C."/>
        </authorList>
    </citation>
    <scope>NUCLEOTIDE SEQUENCE [LARGE SCALE GENOMIC DNA]</scope>
    <source>
        <strain evidence="8">female</strain>
    </source>
</reference>
<dbReference type="InterPro" id="IPR002528">
    <property type="entry name" value="MATE_fam"/>
</dbReference>
<dbReference type="CDD" id="cd13132">
    <property type="entry name" value="MATE_eukaryotic"/>
    <property type="match status" value="1"/>
</dbReference>
<dbReference type="PANTHER" id="PTHR11206">
    <property type="entry name" value="MULTIDRUG RESISTANCE PROTEIN"/>
    <property type="match status" value="1"/>
</dbReference>
<evidence type="ECO:0000256" key="2">
    <source>
        <dbReference type="ARBA" id="ARBA00010199"/>
    </source>
</evidence>
<evidence type="ECO:0000256" key="1">
    <source>
        <dbReference type="ARBA" id="ARBA00004141"/>
    </source>
</evidence>
<dbReference type="GeneTree" id="ENSGT00940000163234"/>
<feature type="transmembrane region" description="Helical" evidence="6">
    <location>
        <begin position="369"/>
        <end position="388"/>
    </location>
</feature>
<dbReference type="GO" id="GO:0015297">
    <property type="term" value="F:antiporter activity"/>
    <property type="evidence" value="ECO:0007669"/>
    <property type="project" value="InterPro"/>
</dbReference>
<keyword evidence="5 6" id="KW-0472">Membrane</keyword>
<accession>A0A3B1K8P3</accession>
<reference evidence="7" key="3">
    <citation type="submission" date="2025-08" db="UniProtKB">
        <authorList>
            <consortium name="Ensembl"/>
        </authorList>
    </citation>
    <scope>IDENTIFICATION</scope>
</reference>
<feature type="transmembrane region" description="Helical" evidence="6">
    <location>
        <begin position="290"/>
        <end position="311"/>
    </location>
</feature>
<feature type="transmembrane region" description="Helical" evidence="6">
    <location>
        <begin position="429"/>
        <end position="450"/>
    </location>
</feature>
<feature type="transmembrane region" description="Helical" evidence="6">
    <location>
        <begin position="178"/>
        <end position="198"/>
    </location>
</feature>
<keyword evidence="8" id="KW-1185">Reference proteome</keyword>
<feature type="transmembrane region" description="Helical" evidence="6">
    <location>
        <begin position="67"/>
        <end position="93"/>
    </location>
</feature>
<dbReference type="InParanoid" id="A0A3B1K8P3"/>
<dbReference type="Bgee" id="ENSAMXG00000003318">
    <property type="expression patterns" value="Expressed in head kidney and 11 other cell types or tissues"/>
</dbReference>
<keyword evidence="4 6" id="KW-1133">Transmembrane helix</keyword>
<dbReference type="Pfam" id="PF01554">
    <property type="entry name" value="MatE"/>
    <property type="match status" value="2"/>
</dbReference>
<keyword evidence="3 6" id="KW-0812">Transmembrane</keyword>
<dbReference type="GO" id="GO:1990961">
    <property type="term" value="P:xenobiotic detoxification by transmembrane export across the plasma membrane"/>
    <property type="evidence" value="ECO:0007669"/>
    <property type="project" value="InterPro"/>
</dbReference>
<dbReference type="Ensembl" id="ENSAMXT00000053142.1">
    <property type="protein sequence ID" value="ENSAMXP00000050450.1"/>
    <property type="gene ID" value="ENSAMXG00000003318.2"/>
</dbReference>
<feature type="transmembrane region" description="Helical" evidence="6">
    <location>
        <begin position="113"/>
        <end position="137"/>
    </location>
</feature>
<evidence type="ECO:0000313" key="7">
    <source>
        <dbReference type="Ensembl" id="ENSAMXP00000050450.1"/>
    </source>
</evidence>
<protein>
    <recommendedName>
        <fullName evidence="6">Multidrug and toxin extrusion protein</fullName>
    </recommendedName>
</protein>
<feature type="transmembrane region" description="Helical" evidence="6">
    <location>
        <begin position="34"/>
        <end position="55"/>
    </location>
</feature>
<evidence type="ECO:0000256" key="5">
    <source>
        <dbReference type="ARBA" id="ARBA00023136"/>
    </source>
</evidence>
<dbReference type="Proteomes" id="UP000018467">
    <property type="component" value="Unassembled WGS sequence"/>
</dbReference>
<dbReference type="STRING" id="7994.ENSAMXP00000050450"/>